<evidence type="ECO:0000256" key="1">
    <source>
        <dbReference type="SAM" id="MobiDB-lite"/>
    </source>
</evidence>
<accession>A0A9P5Y6W8</accession>
<dbReference type="Proteomes" id="UP000807353">
    <property type="component" value="Unassembled WGS sequence"/>
</dbReference>
<comment type="caution">
    <text evidence="2">The sequence shown here is derived from an EMBL/GenBank/DDBJ whole genome shotgun (WGS) entry which is preliminary data.</text>
</comment>
<evidence type="ECO:0000313" key="2">
    <source>
        <dbReference type="EMBL" id="KAF9462260.1"/>
    </source>
</evidence>
<feature type="region of interest" description="Disordered" evidence="1">
    <location>
        <begin position="80"/>
        <end position="112"/>
    </location>
</feature>
<dbReference type="EMBL" id="MU150273">
    <property type="protein sequence ID" value="KAF9462260.1"/>
    <property type="molecule type" value="Genomic_DNA"/>
</dbReference>
<dbReference type="AlphaFoldDB" id="A0A9P5Y6W8"/>
<protein>
    <submittedName>
        <fullName evidence="2">Uncharacterized protein</fullName>
    </submittedName>
</protein>
<feature type="region of interest" description="Disordered" evidence="1">
    <location>
        <begin position="1"/>
        <end position="21"/>
    </location>
</feature>
<feature type="compositionally biased region" description="Acidic residues" evidence="1">
    <location>
        <begin position="231"/>
        <end position="245"/>
    </location>
</feature>
<dbReference type="OrthoDB" id="3069426at2759"/>
<feature type="compositionally biased region" description="Polar residues" evidence="1">
    <location>
        <begin position="212"/>
        <end position="228"/>
    </location>
</feature>
<keyword evidence="3" id="KW-1185">Reference proteome</keyword>
<reference evidence="2" key="1">
    <citation type="submission" date="2020-11" db="EMBL/GenBank/DDBJ databases">
        <authorList>
            <consortium name="DOE Joint Genome Institute"/>
            <person name="Ahrendt S."/>
            <person name="Riley R."/>
            <person name="Andreopoulos W."/>
            <person name="Labutti K."/>
            <person name="Pangilinan J."/>
            <person name="Ruiz-Duenas F.J."/>
            <person name="Barrasa J.M."/>
            <person name="Sanchez-Garcia M."/>
            <person name="Camarero S."/>
            <person name="Miyauchi S."/>
            <person name="Serrano A."/>
            <person name="Linde D."/>
            <person name="Babiker R."/>
            <person name="Drula E."/>
            <person name="Ayuso-Fernandez I."/>
            <person name="Pacheco R."/>
            <person name="Padilla G."/>
            <person name="Ferreira P."/>
            <person name="Barriuso J."/>
            <person name="Kellner H."/>
            <person name="Castanera R."/>
            <person name="Alfaro M."/>
            <person name="Ramirez L."/>
            <person name="Pisabarro A.G."/>
            <person name="Kuo A."/>
            <person name="Tritt A."/>
            <person name="Lipzen A."/>
            <person name="He G."/>
            <person name="Yan M."/>
            <person name="Ng V."/>
            <person name="Cullen D."/>
            <person name="Martin F."/>
            <person name="Rosso M.-N."/>
            <person name="Henrissat B."/>
            <person name="Hibbett D."/>
            <person name="Martinez A.T."/>
            <person name="Grigoriev I.V."/>
        </authorList>
    </citation>
    <scope>NUCLEOTIDE SEQUENCE</scope>
    <source>
        <strain evidence="2">CBS 247.69</strain>
    </source>
</reference>
<feature type="region of interest" description="Disordered" evidence="1">
    <location>
        <begin position="129"/>
        <end position="250"/>
    </location>
</feature>
<organism evidence="2 3">
    <name type="scientific">Collybia nuda</name>
    <dbReference type="NCBI Taxonomy" id="64659"/>
    <lineage>
        <taxon>Eukaryota</taxon>
        <taxon>Fungi</taxon>
        <taxon>Dikarya</taxon>
        <taxon>Basidiomycota</taxon>
        <taxon>Agaricomycotina</taxon>
        <taxon>Agaricomycetes</taxon>
        <taxon>Agaricomycetidae</taxon>
        <taxon>Agaricales</taxon>
        <taxon>Tricholomatineae</taxon>
        <taxon>Clitocybaceae</taxon>
        <taxon>Collybia</taxon>
    </lineage>
</organism>
<gene>
    <name evidence="2" type="ORF">BDZ94DRAFT_1309740</name>
</gene>
<feature type="compositionally biased region" description="Polar residues" evidence="1">
    <location>
        <begin position="97"/>
        <end position="112"/>
    </location>
</feature>
<proteinExistence type="predicted"/>
<name>A0A9P5Y6W8_9AGAR</name>
<feature type="region of interest" description="Disordered" evidence="1">
    <location>
        <begin position="36"/>
        <end position="67"/>
    </location>
</feature>
<sequence>MSPKKNHSPVKQGASVRRVTKPVEVLDEDDINLLISAPPTLKPKSQLPKRKATTAPSDSSEVEILEYPTPSKKKIRALSPAGLAKDPEVPSIASPRVASSANGPGNSGLNTFSRPKRIIKMTEKAQAQVADPVVQPPAVKPSARGQKKIDISALTTVPTPEISPSIKKESTPPIETAAGDLTEGVGSPKVRRKGRLLRIESDDELPEVSELFNASSPNLSDSTHQVSNPFIDDEANENSAEDPSESDQTGEGLAVWEQEAGSGDDELAVELASPMSVIDSDDENPEDPNAVMQKRFQNHILACSYENLPHLERYYAIAPYPSDNRSTCDDTYAFMDFSVVAKAMGRSDAENLVALINGFLTYSTFVYLPRADPDLLVLEGRKLKLAARPGPAICLMPGVVTESYLFKSLMIGRPGHEFPAHGLTIACF</sequence>
<evidence type="ECO:0000313" key="3">
    <source>
        <dbReference type="Proteomes" id="UP000807353"/>
    </source>
</evidence>